<keyword evidence="2" id="KW-0716">Sensory transduction</keyword>
<evidence type="ECO:0000256" key="1">
    <source>
        <dbReference type="ARBA" id="ARBA00005298"/>
    </source>
</evidence>
<sequence>MTITCEVQYDNNPQGIFYAGQTLSGSAVVKLTESDTVNGKCLAQFKTISIKIEGFTVVHWSERRPQGQRRRSRHFTARQDYLNSLTYLVGGTPNGPAINVPQGTHVYKFVCVLPENLPTSFEGQYGHIRYTATVLVERPTHQNTTYREAFTVLRHVNLNDDPSLKYPKKLEVSKSFGWWVFKSDPLNIVVEIPCTGFVPGQAIPVTVRWDNNSSASINGVRIKLFKNEEYQATDPYEKKRNDQQTVVKVENRDMHKQGQVRFERNLTIPAVPPTSVSPLIKISYELVVYVHISSGDNPMFNVPISIGTIPLMGPPPESSSDDQPPAPPPNPPKIGFNVDGKSPPEKSEAPGPSQPSPNIAEPSAPSTSYTGTTQNELPPPTYEEAMSVTVAEDLSDNEQEPATPAMSKPFMPRYPVYNFDDSAHPGKGTS</sequence>
<dbReference type="PANTHER" id="PTHR11188">
    <property type="entry name" value="ARRESTIN DOMAIN CONTAINING PROTEIN"/>
    <property type="match status" value="1"/>
</dbReference>
<protein>
    <recommendedName>
        <fullName evidence="4">Arrestin C-terminal-like domain-containing protein</fullName>
    </recommendedName>
</protein>
<accession>A0A1Q3FJB5</accession>
<evidence type="ECO:0000259" key="4">
    <source>
        <dbReference type="SMART" id="SM01017"/>
    </source>
</evidence>
<dbReference type="Pfam" id="PF00339">
    <property type="entry name" value="Arrestin_N"/>
    <property type="match status" value="1"/>
</dbReference>
<dbReference type="AlphaFoldDB" id="A0A1Q3FJB5"/>
<evidence type="ECO:0000256" key="2">
    <source>
        <dbReference type="ARBA" id="ARBA00022606"/>
    </source>
</evidence>
<name>A0A1Q3FJB5_CULTA</name>
<proteinExistence type="inferred from homology"/>
<comment type="similarity">
    <text evidence="1">Belongs to the arrestin family.</text>
</comment>
<reference evidence="5" key="1">
    <citation type="submission" date="2017-01" db="EMBL/GenBank/DDBJ databases">
        <title>A deep insight into the sialotranscriptome of adult male and female Cluex tarsalis mosquitoes.</title>
        <authorList>
            <person name="Ribeiro J.M."/>
            <person name="Moreira F."/>
            <person name="Bernard K.A."/>
            <person name="Calvo E."/>
        </authorList>
    </citation>
    <scope>NUCLEOTIDE SEQUENCE</scope>
    <source>
        <strain evidence="5">Kern County</strain>
        <tissue evidence="5">Salivary glands</tissue>
    </source>
</reference>
<dbReference type="GO" id="GO:0005737">
    <property type="term" value="C:cytoplasm"/>
    <property type="evidence" value="ECO:0007669"/>
    <property type="project" value="TreeGrafter"/>
</dbReference>
<dbReference type="InterPro" id="IPR050357">
    <property type="entry name" value="Arrestin_domain-protein"/>
</dbReference>
<feature type="domain" description="Arrestin C-terminal-like" evidence="4">
    <location>
        <begin position="182"/>
        <end position="311"/>
    </location>
</feature>
<dbReference type="GO" id="GO:0015031">
    <property type="term" value="P:protein transport"/>
    <property type="evidence" value="ECO:0007669"/>
    <property type="project" value="TreeGrafter"/>
</dbReference>
<organism evidence="5">
    <name type="scientific">Culex tarsalis</name>
    <name type="common">Encephalitis mosquito</name>
    <dbReference type="NCBI Taxonomy" id="7177"/>
    <lineage>
        <taxon>Eukaryota</taxon>
        <taxon>Metazoa</taxon>
        <taxon>Ecdysozoa</taxon>
        <taxon>Arthropoda</taxon>
        <taxon>Hexapoda</taxon>
        <taxon>Insecta</taxon>
        <taxon>Pterygota</taxon>
        <taxon>Neoptera</taxon>
        <taxon>Endopterygota</taxon>
        <taxon>Diptera</taxon>
        <taxon>Nematocera</taxon>
        <taxon>Culicoidea</taxon>
        <taxon>Culicidae</taxon>
        <taxon>Culicinae</taxon>
        <taxon>Culicini</taxon>
        <taxon>Culex</taxon>
        <taxon>Culex</taxon>
    </lineage>
</organism>
<dbReference type="SUPFAM" id="SSF81296">
    <property type="entry name" value="E set domains"/>
    <property type="match status" value="2"/>
</dbReference>
<dbReference type="InterPro" id="IPR011021">
    <property type="entry name" value="Arrestin-like_N"/>
</dbReference>
<evidence type="ECO:0000256" key="3">
    <source>
        <dbReference type="SAM" id="MobiDB-lite"/>
    </source>
</evidence>
<dbReference type="InterPro" id="IPR011022">
    <property type="entry name" value="Arrestin_C-like"/>
</dbReference>
<feature type="region of interest" description="Disordered" evidence="3">
    <location>
        <begin position="311"/>
        <end position="430"/>
    </location>
</feature>
<dbReference type="Gene3D" id="2.60.40.640">
    <property type="match status" value="2"/>
</dbReference>
<dbReference type="InterPro" id="IPR014756">
    <property type="entry name" value="Ig_E-set"/>
</dbReference>
<dbReference type="SMART" id="SM01017">
    <property type="entry name" value="Arrestin_C"/>
    <property type="match status" value="1"/>
</dbReference>
<evidence type="ECO:0000313" key="5">
    <source>
        <dbReference type="EMBL" id="JAV27592.1"/>
    </source>
</evidence>
<feature type="compositionally biased region" description="Polar residues" evidence="3">
    <location>
        <begin position="364"/>
        <end position="376"/>
    </location>
</feature>
<dbReference type="EMBL" id="GFDL01007453">
    <property type="protein sequence ID" value="JAV27592.1"/>
    <property type="molecule type" value="Transcribed_RNA"/>
</dbReference>
<dbReference type="Pfam" id="PF02752">
    <property type="entry name" value="Arrestin_C"/>
    <property type="match status" value="1"/>
</dbReference>
<dbReference type="InterPro" id="IPR014752">
    <property type="entry name" value="Arrestin-like_C"/>
</dbReference>
<dbReference type="PANTHER" id="PTHR11188:SF167">
    <property type="entry name" value="ARRESTIN C-TERMINAL-LIKE DOMAIN-CONTAINING PROTEIN-RELATED"/>
    <property type="match status" value="1"/>
</dbReference>